<dbReference type="Proteomes" id="UP001221898">
    <property type="component" value="Unassembled WGS sequence"/>
</dbReference>
<keyword evidence="3" id="KW-1185">Reference proteome</keyword>
<reference evidence="2" key="1">
    <citation type="journal article" date="2023" name="Science">
        <title>Genome structures resolve the early diversification of teleost fishes.</title>
        <authorList>
            <person name="Parey E."/>
            <person name="Louis A."/>
            <person name="Montfort J."/>
            <person name="Bouchez O."/>
            <person name="Roques C."/>
            <person name="Iampietro C."/>
            <person name="Lluch J."/>
            <person name="Castinel A."/>
            <person name="Donnadieu C."/>
            <person name="Desvignes T."/>
            <person name="Floi Bucao C."/>
            <person name="Jouanno E."/>
            <person name="Wen M."/>
            <person name="Mejri S."/>
            <person name="Dirks R."/>
            <person name="Jansen H."/>
            <person name="Henkel C."/>
            <person name="Chen W.J."/>
            <person name="Zahm M."/>
            <person name="Cabau C."/>
            <person name="Klopp C."/>
            <person name="Thompson A.W."/>
            <person name="Robinson-Rechavi M."/>
            <person name="Braasch I."/>
            <person name="Lecointre G."/>
            <person name="Bobe J."/>
            <person name="Postlethwait J.H."/>
            <person name="Berthelot C."/>
            <person name="Roest Crollius H."/>
            <person name="Guiguen Y."/>
        </authorList>
    </citation>
    <scope>NUCLEOTIDE SEQUENCE</scope>
    <source>
        <strain evidence="2">NC1722</strain>
    </source>
</reference>
<sequence length="68" mass="7779">MSLQQEVKDCFPDNRHAGAQSGWSSTDDKSRRRRRAVIVSSYLQPLPPVTSAYIYSHREHDSIHQPLA</sequence>
<protein>
    <submittedName>
        <fullName evidence="2">Uncharacterized protein</fullName>
    </submittedName>
</protein>
<proteinExistence type="predicted"/>
<gene>
    <name evidence="2" type="ORF">AAFF_G00062940</name>
</gene>
<feature type="region of interest" description="Disordered" evidence="1">
    <location>
        <begin position="1"/>
        <end position="31"/>
    </location>
</feature>
<name>A0AAD7WDN9_9TELE</name>
<accession>A0AAD7WDN9</accession>
<dbReference type="AlphaFoldDB" id="A0AAD7WDN9"/>
<feature type="compositionally biased region" description="Basic and acidic residues" evidence="1">
    <location>
        <begin position="1"/>
        <end position="16"/>
    </location>
</feature>
<comment type="caution">
    <text evidence="2">The sequence shown here is derived from an EMBL/GenBank/DDBJ whole genome shotgun (WGS) entry which is preliminary data.</text>
</comment>
<evidence type="ECO:0000313" key="2">
    <source>
        <dbReference type="EMBL" id="KAJ8393222.1"/>
    </source>
</evidence>
<dbReference type="EMBL" id="JAINUG010000139">
    <property type="protein sequence ID" value="KAJ8393222.1"/>
    <property type="molecule type" value="Genomic_DNA"/>
</dbReference>
<organism evidence="2 3">
    <name type="scientific">Aldrovandia affinis</name>
    <dbReference type="NCBI Taxonomy" id="143900"/>
    <lineage>
        <taxon>Eukaryota</taxon>
        <taxon>Metazoa</taxon>
        <taxon>Chordata</taxon>
        <taxon>Craniata</taxon>
        <taxon>Vertebrata</taxon>
        <taxon>Euteleostomi</taxon>
        <taxon>Actinopterygii</taxon>
        <taxon>Neopterygii</taxon>
        <taxon>Teleostei</taxon>
        <taxon>Notacanthiformes</taxon>
        <taxon>Halosauridae</taxon>
        <taxon>Aldrovandia</taxon>
    </lineage>
</organism>
<evidence type="ECO:0000313" key="3">
    <source>
        <dbReference type="Proteomes" id="UP001221898"/>
    </source>
</evidence>
<evidence type="ECO:0000256" key="1">
    <source>
        <dbReference type="SAM" id="MobiDB-lite"/>
    </source>
</evidence>